<evidence type="ECO:0000256" key="2">
    <source>
        <dbReference type="ARBA" id="ARBA00022490"/>
    </source>
</evidence>
<keyword evidence="1 9" id="KW-1003">Cell membrane</keyword>
<dbReference type="Gene3D" id="1.20.120.140">
    <property type="entry name" value="Signal recognition particle SRP54, nucleotide-binding domain"/>
    <property type="match status" value="1"/>
</dbReference>
<evidence type="ECO:0000256" key="7">
    <source>
        <dbReference type="ARBA" id="ARBA00023170"/>
    </source>
</evidence>
<dbReference type="SUPFAM" id="SSF47364">
    <property type="entry name" value="Domain of the SRP/SRP receptor G-proteins"/>
    <property type="match status" value="1"/>
</dbReference>
<dbReference type="GeneID" id="99647176"/>
<keyword evidence="6 9" id="KW-0472">Membrane</keyword>
<name>A0ABC7ZIW8_MYCGT</name>
<keyword evidence="2 9" id="KW-0963">Cytoplasm</keyword>
<evidence type="ECO:0000256" key="3">
    <source>
        <dbReference type="ARBA" id="ARBA00022741"/>
    </source>
</evidence>
<dbReference type="GO" id="GO:0005886">
    <property type="term" value="C:plasma membrane"/>
    <property type="evidence" value="ECO:0007669"/>
    <property type="project" value="UniProtKB-SubCell"/>
</dbReference>
<gene>
    <name evidence="9" type="primary">ftsY</name>
    <name evidence="11" type="ORF">CM1_01800</name>
</gene>
<dbReference type="InterPro" id="IPR000897">
    <property type="entry name" value="SRP54_GTPase_dom"/>
</dbReference>
<evidence type="ECO:0000313" key="12">
    <source>
        <dbReference type="Proteomes" id="UP000005254"/>
    </source>
</evidence>
<feature type="binding site" evidence="9">
    <location>
        <begin position="289"/>
        <end position="292"/>
    </location>
    <ligand>
        <name>GTP</name>
        <dbReference type="ChEBI" id="CHEBI:37565"/>
    </ligand>
</feature>
<comment type="function">
    <text evidence="9">Involved in targeting and insertion of nascent membrane proteins into the cytoplasmic membrane. Acts as a receptor for the complex formed by the signal recognition particle (SRP) and the ribosome-nascent chain (RNC).</text>
</comment>
<dbReference type="EC" id="3.6.5.4" evidence="9"/>
<dbReference type="InterPro" id="IPR003593">
    <property type="entry name" value="AAA+_ATPase"/>
</dbReference>
<dbReference type="AlphaFoldDB" id="A0ABC7ZIW8"/>
<comment type="subunit">
    <text evidence="9">Part of the signal recognition particle protein translocation system, which is composed of SRP and FtsY.</text>
</comment>
<evidence type="ECO:0000313" key="11">
    <source>
        <dbReference type="EMBL" id="AFQ04124.1"/>
    </source>
</evidence>
<dbReference type="SMART" id="SM00962">
    <property type="entry name" value="SRP54"/>
    <property type="match status" value="1"/>
</dbReference>
<feature type="binding site" evidence="9">
    <location>
        <begin position="143"/>
        <end position="150"/>
    </location>
    <ligand>
        <name>GTP</name>
        <dbReference type="ChEBI" id="CHEBI:37565"/>
    </ligand>
</feature>
<dbReference type="PANTHER" id="PTHR43134">
    <property type="entry name" value="SIGNAL RECOGNITION PARTICLE RECEPTOR SUBUNIT ALPHA"/>
    <property type="match status" value="1"/>
</dbReference>
<evidence type="ECO:0000256" key="4">
    <source>
        <dbReference type="ARBA" id="ARBA00022801"/>
    </source>
</evidence>
<dbReference type="GO" id="GO:0006612">
    <property type="term" value="P:protein targeting to membrane"/>
    <property type="evidence" value="ECO:0007669"/>
    <property type="project" value="UniProtKB-UniRule"/>
</dbReference>
<dbReference type="SMART" id="SM00382">
    <property type="entry name" value="AAA"/>
    <property type="match status" value="1"/>
</dbReference>
<dbReference type="GO" id="GO:0005737">
    <property type="term" value="C:cytoplasm"/>
    <property type="evidence" value="ECO:0007669"/>
    <property type="project" value="UniProtKB-SubCell"/>
</dbReference>
<dbReference type="FunFam" id="3.40.50.300:FF:000053">
    <property type="entry name" value="Signal recognition particle receptor FtsY"/>
    <property type="match status" value="1"/>
</dbReference>
<evidence type="ECO:0000256" key="6">
    <source>
        <dbReference type="ARBA" id="ARBA00023136"/>
    </source>
</evidence>
<keyword evidence="3 9" id="KW-0547">Nucleotide-binding</keyword>
<evidence type="ECO:0000256" key="9">
    <source>
        <dbReference type="HAMAP-Rule" id="MF_00920"/>
    </source>
</evidence>
<evidence type="ECO:0000256" key="1">
    <source>
        <dbReference type="ARBA" id="ARBA00022475"/>
    </source>
</evidence>
<dbReference type="EMBL" id="CP003772">
    <property type="protein sequence ID" value="AFQ04124.1"/>
    <property type="molecule type" value="Genomic_DNA"/>
</dbReference>
<dbReference type="InterPro" id="IPR013822">
    <property type="entry name" value="Signal_recog_particl_SRP54_hlx"/>
</dbReference>
<proteinExistence type="inferred from homology"/>
<organism evidence="11 12">
    <name type="scientific">Mycoplasmoides genitalium M6320</name>
    <dbReference type="NCBI Taxonomy" id="662945"/>
    <lineage>
        <taxon>Bacteria</taxon>
        <taxon>Bacillati</taxon>
        <taxon>Mycoplasmatota</taxon>
        <taxon>Mycoplasmoidales</taxon>
        <taxon>Mycoplasmoidaceae</taxon>
        <taxon>Mycoplasmoides</taxon>
    </lineage>
</organism>
<comment type="similarity">
    <text evidence="9">Belongs to the GTP-binding SRP family. FtsY subfamily.</text>
</comment>
<accession>A0ABC7ZIW8</accession>
<comment type="catalytic activity">
    <reaction evidence="8 9">
        <text>GTP + H2O = GDP + phosphate + H(+)</text>
        <dbReference type="Rhea" id="RHEA:19669"/>
        <dbReference type="ChEBI" id="CHEBI:15377"/>
        <dbReference type="ChEBI" id="CHEBI:15378"/>
        <dbReference type="ChEBI" id="CHEBI:37565"/>
        <dbReference type="ChEBI" id="CHEBI:43474"/>
        <dbReference type="ChEBI" id="CHEBI:58189"/>
        <dbReference type="EC" id="3.6.5.4"/>
    </reaction>
</comment>
<dbReference type="InterPro" id="IPR004390">
    <property type="entry name" value="SR_rcpt_FtsY"/>
</dbReference>
<dbReference type="KEGG" id="mgx:CM1_01800"/>
<keyword evidence="7 9" id="KW-0675">Receptor</keyword>
<keyword evidence="5 9" id="KW-0342">GTP-binding</keyword>
<dbReference type="NCBIfam" id="TIGR00064">
    <property type="entry name" value="ftsY"/>
    <property type="match status" value="1"/>
</dbReference>
<dbReference type="SMR" id="A0ABC7ZIW8"/>
<dbReference type="SMART" id="SM00963">
    <property type="entry name" value="SRP54_N"/>
    <property type="match status" value="1"/>
</dbReference>
<dbReference type="Pfam" id="PF02881">
    <property type="entry name" value="SRP54_N"/>
    <property type="match status" value="1"/>
</dbReference>
<dbReference type="Pfam" id="PF00448">
    <property type="entry name" value="SRP54"/>
    <property type="match status" value="1"/>
</dbReference>
<dbReference type="InterPro" id="IPR042101">
    <property type="entry name" value="SRP54_N_sf"/>
</dbReference>
<dbReference type="Proteomes" id="UP000005254">
    <property type="component" value="Chromosome"/>
</dbReference>
<protein>
    <recommendedName>
        <fullName evidence="9">Signal recognition particle receptor FtsY</fullName>
        <shortName evidence="9">SRP receptor</shortName>
        <ecNumber evidence="9">3.6.5.4</ecNumber>
    </recommendedName>
</protein>
<dbReference type="SUPFAM" id="SSF52540">
    <property type="entry name" value="P-loop containing nucleoside triphosphate hydrolases"/>
    <property type="match status" value="1"/>
</dbReference>
<dbReference type="GO" id="GO:0003924">
    <property type="term" value="F:GTPase activity"/>
    <property type="evidence" value="ECO:0007669"/>
    <property type="project" value="UniProtKB-UniRule"/>
</dbReference>
<evidence type="ECO:0000256" key="8">
    <source>
        <dbReference type="ARBA" id="ARBA00048027"/>
    </source>
</evidence>
<comment type="subcellular location">
    <subcellularLocation>
        <location evidence="9">Cell membrane</location>
        <topology evidence="9">Peripheral membrane protein</topology>
        <orientation evidence="9">Cytoplasmic side</orientation>
    </subcellularLocation>
    <subcellularLocation>
        <location evidence="9">Cytoplasm</location>
    </subcellularLocation>
</comment>
<sequence length="346" mass="38859">MGFLSKLIAKLKPKKSVAKQLKEEVEKQSLFQTNNKTYYQGLKKSATTFAKTINELSKRYVNVDEQFKENLFEGLVLLDVGYHAANKICDAIIEQIKLNRITDFQLIKELIIDQIIVYYIQDKLFDTDLIVKPNFTNVYLFVGVNGVGKTTTLAKIADFFIKQNKRVLLVAGDTFRAGAIEQLNQWAKLLNCDIVLPNPKEQTPAVIFRGVKKGIDDKYDFVLCDTSGRLQNKLNLMNELQKIYQIIQKVSGSEPSETLLVLDGTVGQTGLSQAKVFNEFSKLTGIVLTKMDGSAKGGIILAIKDMFNLPVKLIGFGEKTSDLAIFDLEKYVLGLLNNLNLDNKEN</sequence>
<reference evidence="11 12" key="1">
    <citation type="journal article" date="2012" name="J. Bacteriol.">
        <title>Draft Genome Sequences of Four Axenic Mycoplasma genitalium Strains Isolated from Denmark, Japan, and Australia.</title>
        <authorList>
            <person name="McGowin C.L."/>
            <person name="Ma L."/>
            <person name="Jensen J.S."/>
            <person name="Mancuso M.M."/>
            <person name="Hamasuna R."/>
            <person name="Adegboye D."/>
            <person name="Martin D.H."/>
        </authorList>
    </citation>
    <scope>NUCLEOTIDE SEQUENCE [LARGE SCALE GENOMIC DNA]</scope>
    <source>
        <strain evidence="11 12">M6320</strain>
    </source>
</reference>
<feature type="binding site" evidence="9">
    <location>
        <begin position="225"/>
        <end position="229"/>
    </location>
    <ligand>
        <name>GTP</name>
        <dbReference type="ChEBI" id="CHEBI:37565"/>
    </ligand>
</feature>
<dbReference type="PROSITE" id="PS00300">
    <property type="entry name" value="SRP54"/>
    <property type="match status" value="1"/>
</dbReference>
<dbReference type="HAMAP" id="MF_00920">
    <property type="entry name" value="FtsY"/>
    <property type="match status" value="1"/>
</dbReference>
<evidence type="ECO:0000256" key="5">
    <source>
        <dbReference type="ARBA" id="ARBA00023134"/>
    </source>
</evidence>
<keyword evidence="4 9" id="KW-0378">Hydrolase</keyword>
<feature type="domain" description="SRP54-type proteins GTP-binding" evidence="10">
    <location>
        <begin position="310"/>
        <end position="323"/>
    </location>
</feature>
<dbReference type="InterPro" id="IPR036225">
    <property type="entry name" value="SRP/SRP_N"/>
</dbReference>
<dbReference type="InterPro" id="IPR027417">
    <property type="entry name" value="P-loop_NTPase"/>
</dbReference>
<dbReference type="GO" id="GO:0005525">
    <property type="term" value="F:GTP binding"/>
    <property type="evidence" value="ECO:0007669"/>
    <property type="project" value="UniProtKB-UniRule"/>
</dbReference>
<dbReference type="PANTHER" id="PTHR43134:SF1">
    <property type="entry name" value="SIGNAL RECOGNITION PARTICLE RECEPTOR SUBUNIT ALPHA"/>
    <property type="match status" value="1"/>
</dbReference>
<dbReference type="Gene3D" id="3.40.50.300">
    <property type="entry name" value="P-loop containing nucleotide triphosphate hydrolases"/>
    <property type="match status" value="1"/>
</dbReference>
<dbReference type="RefSeq" id="WP_009885877.1">
    <property type="nucleotide sequence ID" value="NC_018497.1"/>
</dbReference>
<evidence type="ECO:0000259" key="10">
    <source>
        <dbReference type="PROSITE" id="PS00300"/>
    </source>
</evidence>